<dbReference type="Proteomes" id="UP000662747">
    <property type="component" value="Chromosome"/>
</dbReference>
<proteinExistence type="predicted"/>
<accession>A0ABX7NNM9</accession>
<evidence type="ECO:0000313" key="1">
    <source>
        <dbReference type="EMBL" id="QSQ19132.1"/>
    </source>
</evidence>
<protein>
    <submittedName>
        <fullName evidence="1">Uncharacterized protein</fullName>
    </submittedName>
</protein>
<dbReference type="NCBIfam" id="NF040657">
    <property type="entry name" value="immun_SitI3"/>
    <property type="match status" value="1"/>
</dbReference>
<reference evidence="1 2" key="1">
    <citation type="submission" date="2021-02" db="EMBL/GenBank/DDBJ databases">
        <title>De Novo genome assembly of isolated myxobacteria.</title>
        <authorList>
            <person name="Stevens D.C."/>
        </authorList>
    </citation>
    <scope>NUCLEOTIDE SEQUENCE [LARGE SCALE GENOMIC DNA]</scope>
    <source>
        <strain evidence="2">SCPEA02</strain>
    </source>
</reference>
<keyword evidence="2" id="KW-1185">Reference proteome</keyword>
<dbReference type="RefSeq" id="WP_206720720.1">
    <property type="nucleotide sequence ID" value="NZ_CP071090.1"/>
</dbReference>
<dbReference type="InterPro" id="IPR049799">
    <property type="entry name" value="SitI3-like"/>
</dbReference>
<name>A0ABX7NNM9_9BACT</name>
<dbReference type="EMBL" id="CP071090">
    <property type="protein sequence ID" value="QSQ19132.1"/>
    <property type="molecule type" value="Genomic_DNA"/>
</dbReference>
<gene>
    <name evidence="1" type="ORF">JY651_27700</name>
</gene>
<sequence>MALEFTLSIGTPCPENEVLAELSTLPGFDVVKHSQLAGPGLTAIIVSPPSDFWRGCIEQHAGFSPSADVYFRLDKFEETSTGELLGNESLITAVSHLLTRRPEDAVLTFQRESIVLLRSQGRLTLNERWPNLGAPERWASVGQPRVVLPLPEL</sequence>
<evidence type="ECO:0000313" key="2">
    <source>
        <dbReference type="Proteomes" id="UP000662747"/>
    </source>
</evidence>
<organism evidence="1 2">
    <name type="scientific">Pyxidicoccus parkwayensis</name>
    <dbReference type="NCBI Taxonomy" id="2813578"/>
    <lineage>
        <taxon>Bacteria</taxon>
        <taxon>Pseudomonadati</taxon>
        <taxon>Myxococcota</taxon>
        <taxon>Myxococcia</taxon>
        <taxon>Myxococcales</taxon>
        <taxon>Cystobacterineae</taxon>
        <taxon>Myxococcaceae</taxon>
        <taxon>Pyxidicoccus</taxon>
    </lineage>
</organism>